<accession>A0A2N5ZJH0</accession>
<dbReference type="InterPro" id="IPR001712">
    <property type="entry name" value="T3SS_FHIPEP"/>
</dbReference>
<comment type="caution">
    <text evidence="7">The sequence shown here is derived from an EMBL/GenBank/DDBJ whole genome shotgun (WGS) entry which is preliminary data.</text>
</comment>
<dbReference type="Gene3D" id="3.40.30.60">
    <property type="entry name" value="FHIPEP family, domain 1"/>
    <property type="match status" value="1"/>
</dbReference>
<protein>
    <submittedName>
        <fullName evidence="7">EscV/YscV/HrcV family type III secretion system export apparatus protein</fullName>
    </submittedName>
</protein>
<dbReference type="AlphaFoldDB" id="A0A2N5ZJH0"/>
<evidence type="ECO:0000256" key="5">
    <source>
        <dbReference type="ARBA" id="ARBA00022989"/>
    </source>
</evidence>
<comment type="subcellular location">
    <subcellularLocation>
        <location evidence="1">Cell membrane</location>
        <topology evidence="1">Multi-pass membrane protein</topology>
    </subcellularLocation>
</comment>
<dbReference type="Gene3D" id="3.40.50.12790">
    <property type="entry name" value="FHIPEP family, domain 4"/>
    <property type="match status" value="1"/>
</dbReference>
<dbReference type="Gene3D" id="1.10.8.540">
    <property type="entry name" value="FHIPEP family, domain 3"/>
    <property type="match status" value="1"/>
</dbReference>
<dbReference type="GO" id="GO:0005886">
    <property type="term" value="C:plasma membrane"/>
    <property type="evidence" value="ECO:0007669"/>
    <property type="project" value="UniProtKB-SubCell"/>
</dbReference>
<dbReference type="Pfam" id="PF00771">
    <property type="entry name" value="FHIPEP"/>
    <property type="match status" value="1"/>
</dbReference>
<gene>
    <name evidence="7" type="primary">flhA</name>
    <name evidence="7" type="ORF">C0601_03785</name>
</gene>
<evidence type="ECO:0000256" key="2">
    <source>
        <dbReference type="ARBA" id="ARBA00008835"/>
    </source>
</evidence>
<comment type="similarity">
    <text evidence="2">Belongs to the FHIPEP (flagella/HR/invasion proteins export pore) family.</text>
</comment>
<dbReference type="InterPro" id="IPR042193">
    <property type="entry name" value="FHIPEP_3"/>
</dbReference>
<evidence type="ECO:0000256" key="6">
    <source>
        <dbReference type="ARBA" id="ARBA00023136"/>
    </source>
</evidence>
<sequence>LPKVRIRDNIQLAPNSYLIKLKGMEIARGEVMVDKFFAMNTGFASEELDGELTKDPVFGMDAYWISEEMKDFAEEAGYTVVDAVTIVITHLKELVVQFAHELLGREELEMLIDYIKQDYKSLVDDLLSDDKGVNMPGLQRILQNLLKEGVSIRNLVTIFEAIIETRSYYSIENPEQITEHVRAHISRQIVENYVDKNENVLNVINMDPNLAESLSKVIRETASGIGFIVLAPDQKQELIETLAAIVQDISSKVSNFVILTTPRIRRAFKMLLDSEPGFRTVAVLSHNEIPPTLPVKAVGLLKM</sequence>
<reference evidence="7 8" key="1">
    <citation type="submission" date="2017-11" db="EMBL/GenBank/DDBJ databases">
        <title>Genome-resolved metagenomics identifies genetic mobility, metabolic interactions, and unexpected diversity in perchlorate-reducing communities.</title>
        <authorList>
            <person name="Barnum T.P."/>
            <person name="Figueroa I.A."/>
            <person name="Carlstrom C.I."/>
            <person name="Lucas L.N."/>
            <person name="Engelbrektson A.L."/>
            <person name="Coates J.D."/>
        </authorList>
    </citation>
    <scope>NUCLEOTIDE SEQUENCE [LARGE SCALE GENOMIC DNA]</scope>
    <source>
        <strain evidence="7">BM706</strain>
    </source>
</reference>
<dbReference type="GO" id="GO:0044780">
    <property type="term" value="P:bacterial-type flagellum assembly"/>
    <property type="evidence" value="ECO:0007669"/>
    <property type="project" value="TreeGrafter"/>
</dbReference>
<keyword evidence="3" id="KW-1003">Cell membrane</keyword>
<dbReference type="InterPro" id="IPR042196">
    <property type="entry name" value="FHIPEP_4"/>
</dbReference>
<name>A0A2N5ZJH0_MUIH1</name>
<evidence type="ECO:0000256" key="4">
    <source>
        <dbReference type="ARBA" id="ARBA00022692"/>
    </source>
</evidence>
<dbReference type="PANTHER" id="PTHR30161:SF1">
    <property type="entry name" value="FLAGELLAR BIOSYNTHESIS PROTEIN FLHA-RELATED"/>
    <property type="match status" value="1"/>
</dbReference>
<dbReference type="Proteomes" id="UP000234857">
    <property type="component" value="Unassembled WGS sequence"/>
</dbReference>
<evidence type="ECO:0000256" key="1">
    <source>
        <dbReference type="ARBA" id="ARBA00004651"/>
    </source>
</evidence>
<dbReference type="EMBL" id="PKTG01000051">
    <property type="protein sequence ID" value="PLX18774.1"/>
    <property type="molecule type" value="Genomic_DNA"/>
</dbReference>
<keyword evidence="4" id="KW-0812">Transmembrane</keyword>
<keyword evidence="5" id="KW-1133">Transmembrane helix</keyword>
<dbReference type="GO" id="GO:0009306">
    <property type="term" value="P:protein secretion"/>
    <property type="evidence" value="ECO:0007669"/>
    <property type="project" value="InterPro"/>
</dbReference>
<organism evidence="7 8">
    <name type="scientific">Muiribacterium halophilum</name>
    <dbReference type="NCBI Taxonomy" id="2053465"/>
    <lineage>
        <taxon>Bacteria</taxon>
        <taxon>Candidatus Muiribacteriota</taxon>
        <taxon>Candidatus Muiribacteriia</taxon>
        <taxon>Candidatus Muiribacteriales</taxon>
        <taxon>Candidatus Muiribacteriaceae</taxon>
        <taxon>Candidatus Muiribacterium</taxon>
    </lineage>
</organism>
<evidence type="ECO:0000256" key="3">
    <source>
        <dbReference type="ARBA" id="ARBA00022475"/>
    </source>
</evidence>
<evidence type="ECO:0000313" key="7">
    <source>
        <dbReference type="EMBL" id="PLX18774.1"/>
    </source>
</evidence>
<dbReference type="PANTHER" id="PTHR30161">
    <property type="entry name" value="FLAGELLAR EXPORT PROTEIN, MEMBRANE FLHA SUBUNIT-RELATED"/>
    <property type="match status" value="1"/>
</dbReference>
<dbReference type="InterPro" id="IPR042194">
    <property type="entry name" value="FHIPEP_1"/>
</dbReference>
<evidence type="ECO:0000313" key="8">
    <source>
        <dbReference type="Proteomes" id="UP000234857"/>
    </source>
</evidence>
<keyword evidence="6" id="KW-0472">Membrane</keyword>
<feature type="non-terminal residue" evidence="7">
    <location>
        <position position="1"/>
    </location>
</feature>
<proteinExistence type="inferred from homology"/>